<feature type="compositionally biased region" description="Polar residues" evidence="1">
    <location>
        <begin position="219"/>
        <end position="243"/>
    </location>
</feature>
<feature type="region of interest" description="Disordered" evidence="1">
    <location>
        <begin position="20"/>
        <end position="50"/>
    </location>
</feature>
<feature type="region of interest" description="Disordered" evidence="1">
    <location>
        <begin position="267"/>
        <end position="308"/>
    </location>
</feature>
<feature type="compositionally biased region" description="Polar residues" evidence="1">
    <location>
        <begin position="277"/>
        <end position="294"/>
    </location>
</feature>
<dbReference type="Proteomes" id="UP000759131">
    <property type="component" value="Unassembled WGS sequence"/>
</dbReference>
<feature type="compositionally biased region" description="Polar residues" evidence="1">
    <location>
        <begin position="173"/>
        <end position="185"/>
    </location>
</feature>
<feature type="non-terminal residue" evidence="2">
    <location>
        <position position="1"/>
    </location>
</feature>
<dbReference type="EMBL" id="CAJPIZ010037499">
    <property type="protein sequence ID" value="CAG2121136.1"/>
    <property type="molecule type" value="Genomic_DNA"/>
</dbReference>
<evidence type="ECO:0000313" key="2">
    <source>
        <dbReference type="EMBL" id="CAD7646665.1"/>
    </source>
</evidence>
<evidence type="ECO:0000313" key="3">
    <source>
        <dbReference type="Proteomes" id="UP000759131"/>
    </source>
</evidence>
<evidence type="ECO:0000256" key="1">
    <source>
        <dbReference type="SAM" id="MobiDB-lite"/>
    </source>
</evidence>
<organism evidence="2">
    <name type="scientific">Medioppia subpectinata</name>
    <dbReference type="NCBI Taxonomy" id="1979941"/>
    <lineage>
        <taxon>Eukaryota</taxon>
        <taxon>Metazoa</taxon>
        <taxon>Ecdysozoa</taxon>
        <taxon>Arthropoda</taxon>
        <taxon>Chelicerata</taxon>
        <taxon>Arachnida</taxon>
        <taxon>Acari</taxon>
        <taxon>Acariformes</taxon>
        <taxon>Sarcoptiformes</taxon>
        <taxon>Oribatida</taxon>
        <taxon>Brachypylina</taxon>
        <taxon>Oppioidea</taxon>
        <taxon>Oppiidae</taxon>
        <taxon>Medioppia</taxon>
    </lineage>
</organism>
<feature type="non-terminal residue" evidence="2">
    <location>
        <position position="308"/>
    </location>
</feature>
<name>A0A7R9LUF0_9ACAR</name>
<sequence>PFHPQQQRPQQQQRQALLNHRPNNGVPNSVPQNAVQQSVGHNMGPHQPNHQQFFTVMAPQQHHIPQMAYNLAPHNMAHSYQQRALNPAHMQYYMYAHPQQQQQQPQQAFQAQPAYSYGMNVYSSHFNPQPATHPNAQMVSSQLQPRGQPVAAQPVIQTTHQPLPVQMTAPTPEMNTESPTPSSTKVPKRTRTLAILTDPNSGKTIDLADLAKNPIEEANSQTDATLKTESHSGTSNPPNTTQTLEEKEKNAQIIALNFATQVAVAATTPTPDKPSAASLSTTPNVNETVSANSKPQREEKTAISKPNT</sequence>
<accession>A0A7R9LUF0</accession>
<dbReference type="AlphaFoldDB" id="A0A7R9LUF0"/>
<dbReference type="EMBL" id="OC892074">
    <property type="protein sequence ID" value="CAD7646665.1"/>
    <property type="molecule type" value="Genomic_DNA"/>
</dbReference>
<feature type="compositionally biased region" description="Polar residues" evidence="1">
    <location>
        <begin position="21"/>
        <end position="40"/>
    </location>
</feature>
<feature type="region of interest" description="Disordered" evidence="1">
    <location>
        <begin position="169"/>
        <end position="189"/>
    </location>
</feature>
<reference evidence="2" key="1">
    <citation type="submission" date="2020-11" db="EMBL/GenBank/DDBJ databases">
        <authorList>
            <person name="Tran Van P."/>
        </authorList>
    </citation>
    <scope>NUCLEOTIDE SEQUENCE</scope>
</reference>
<gene>
    <name evidence="2" type="ORF">OSB1V03_LOCUS21082</name>
</gene>
<keyword evidence="3" id="KW-1185">Reference proteome</keyword>
<protein>
    <submittedName>
        <fullName evidence="2">Uncharacterized protein</fullName>
    </submittedName>
</protein>
<feature type="region of interest" description="Disordered" evidence="1">
    <location>
        <begin position="219"/>
        <end position="244"/>
    </location>
</feature>
<proteinExistence type="predicted"/>